<keyword evidence="2" id="KW-1185">Reference proteome</keyword>
<gene>
    <name evidence="1" type="ORF">O3P69_008624</name>
</gene>
<reference evidence="1 2" key="1">
    <citation type="submission" date="2023-03" db="EMBL/GenBank/DDBJ databases">
        <title>High-quality genome of Scylla paramamosain provides insights in environmental adaptation.</title>
        <authorList>
            <person name="Zhang L."/>
        </authorList>
    </citation>
    <scope>NUCLEOTIDE SEQUENCE [LARGE SCALE GENOMIC DNA]</scope>
    <source>
        <strain evidence="1">LZ_2023a</strain>
        <tissue evidence="1">Muscle</tissue>
    </source>
</reference>
<sequence length="111" mass="11884">MGVEGAAGVTGSREPCEVTPKCLRRQRQRGPVSVPADAGGIGRVGFARCWPRPSHWPSRRSDQPLCGGIVCPSQREDDLRGVTRAGQVIMVGINKVKATMTQLTPPSPFGF</sequence>
<evidence type="ECO:0000313" key="1">
    <source>
        <dbReference type="EMBL" id="KAK8376034.1"/>
    </source>
</evidence>
<accession>A0AAW0SM19</accession>
<dbReference type="EMBL" id="JARAKH010000049">
    <property type="protein sequence ID" value="KAK8376034.1"/>
    <property type="molecule type" value="Genomic_DNA"/>
</dbReference>
<proteinExistence type="predicted"/>
<name>A0AAW0SM19_SCYPA</name>
<protein>
    <submittedName>
        <fullName evidence="1">Uncharacterized protein</fullName>
    </submittedName>
</protein>
<evidence type="ECO:0000313" key="2">
    <source>
        <dbReference type="Proteomes" id="UP001487740"/>
    </source>
</evidence>
<dbReference type="AlphaFoldDB" id="A0AAW0SM19"/>
<comment type="caution">
    <text evidence="1">The sequence shown here is derived from an EMBL/GenBank/DDBJ whole genome shotgun (WGS) entry which is preliminary data.</text>
</comment>
<dbReference type="Proteomes" id="UP001487740">
    <property type="component" value="Unassembled WGS sequence"/>
</dbReference>
<organism evidence="1 2">
    <name type="scientific">Scylla paramamosain</name>
    <name type="common">Mud crab</name>
    <dbReference type="NCBI Taxonomy" id="85552"/>
    <lineage>
        <taxon>Eukaryota</taxon>
        <taxon>Metazoa</taxon>
        <taxon>Ecdysozoa</taxon>
        <taxon>Arthropoda</taxon>
        <taxon>Crustacea</taxon>
        <taxon>Multicrustacea</taxon>
        <taxon>Malacostraca</taxon>
        <taxon>Eumalacostraca</taxon>
        <taxon>Eucarida</taxon>
        <taxon>Decapoda</taxon>
        <taxon>Pleocyemata</taxon>
        <taxon>Brachyura</taxon>
        <taxon>Eubrachyura</taxon>
        <taxon>Portunoidea</taxon>
        <taxon>Portunidae</taxon>
        <taxon>Portuninae</taxon>
        <taxon>Scylla</taxon>
    </lineage>
</organism>